<name>A0ABU3EQV6_9ENTE</name>
<dbReference type="Pfam" id="PF17866">
    <property type="entry name" value="AAA_lid_6"/>
    <property type="match status" value="1"/>
</dbReference>
<organism evidence="2 3">
    <name type="scientific">Enterococcus dongliensis</name>
    <dbReference type="NCBI Taxonomy" id="2559925"/>
    <lineage>
        <taxon>Bacteria</taxon>
        <taxon>Bacillati</taxon>
        <taxon>Bacillota</taxon>
        <taxon>Bacilli</taxon>
        <taxon>Lactobacillales</taxon>
        <taxon>Enterococcaceae</taxon>
        <taxon>Enterococcus</taxon>
    </lineage>
</organism>
<reference evidence="2 3" key="1">
    <citation type="submission" date="2023-03" db="EMBL/GenBank/DDBJ databases">
        <authorList>
            <person name="Shen W."/>
            <person name="Cai J."/>
        </authorList>
    </citation>
    <scope>NUCLEOTIDE SEQUENCE [LARGE SCALE GENOMIC DNA]</scope>
    <source>
        <strain evidence="2 3">P72-2</strain>
    </source>
</reference>
<evidence type="ECO:0000313" key="3">
    <source>
        <dbReference type="Proteomes" id="UP001256547"/>
    </source>
</evidence>
<gene>
    <name evidence="2" type="ORF">P7D39_06930</name>
</gene>
<feature type="domain" description="CbbX AAA lid" evidence="1">
    <location>
        <begin position="59"/>
        <end position="100"/>
    </location>
</feature>
<dbReference type="EMBL" id="JARPYR010000011">
    <property type="protein sequence ID" value="MDT2596733.1"/>
    <property type="molecule type" value="Genomic_DNA"/>
</dbReference>
<accession>A0ABU3EQV6</accession>
<dbReference type="Proteomes" id="UP001256547">
    <property type="component" value="Unassembled WGS sequence"/>
</dbReference>
<dbReference type="InterPro" id="IPR041627">
    <property type="entry name" value="AAA_lid_6"/>
</dbReference>
<dbReference type="RefSeq" id="WP_311802746.1">
    <property type="nucleotide sequence ID" value="NZ_JARPYS010000006.1"/>
</dbReference>
<proteinExistence type="predicted"/>
<dbReference type="Gene3D" id="1.10.8.60">
    <property type="match status" value="1"/>
</dbReference>
<sequence>MKINYFGEKISYEKLNEMIGLSSVKADIKEFISLAQLKAQSYIVDEDDYSALVHHNFDRTNDFSNGRWIRNLNERIIRKLALRLYEDENGDITKITKEDLTAVKL</sequence>
<comment type="caution">
    <text evidence="2">The sequence shown here is derived from an EMBL/GenBank/DDBJ whole genome shotgun (WGS) entry which is preliminary data.</text>
</comment>
<keyword evidence="3" id="KW-1185">Reference proteome</keyword>
<protein>
    <recommendedName>
        <fullName evidence="1">CbbX AAA lid domain-containing protein</fullName>
    </recommendedName>
</protein>
<evidence type="ECO:0000259" key="1">
    <source>
        <dbReference type="Pfam" id="PF17866"/>
    </source>
</evidence>
<evidence type="ECO:0000313" key="2">
    <source>
        <dbReference type="EMBL" id="MDT2596733.1"/>
    </source>
</evidence>